<dbReference type="VEuPathDB" id="VectorBase:SSCA010167"/>
<protein>
    <submittedName>
        <fullName evidence="1">Transportin-like protein</fullName>
    </submittedName>
</protein>
<reference evidence="1 2" key="1">
    <citation type="journal article" date="2015" name="Parasit. Vectors">
        <title>Draft genome of the scabies mite.</title>
        <authorList>
            <person name="Rider S.D.Jr."/>
            <person name="Morgan M.S."/>
            <person name="Arlian L.G."/>
        </authorList>
    </citation>
    <scope>NUCLEOTIDE SEQUENCE [LARGE SCALE GENOMIC DNA]</scope>
    <source>
        <strain evidence="1">Arlian Lab</strain>
    </source>
</reference>
<name>A0A132A9I2_SARSC</name>
<dbReference type="EMBL" id="JXLN01011749">
    <property type="protein sequence ID" value="KPM07618.1"/>
    <property type="molecule type" value="Genomic_DNA"/>
</dbReference>
<organism evidence="1 2">
    <name type="scientific">Sarcoptes scabiei</name>
    <name type="common">Itch mite</name>
    <name type="synonym">Acarus scabiei</name>
    <dbReference type="NCBI Taxonomy" id="52283"/>
    <lineage>
        <taxon>Eukaryota</taxon>
        <taxon>Metazoa</taxon>
        <taxon>Ecdysozoa</taxon>
        <taxon>Arthropoda</taxon>
        <taxon>Chelicerata</taxon>
        <taxon>Arachnida</taxon>
        <taxon>Acari</taxon>
        <taxon>Acariformes</taxon>
        <taxon>Sarcoptiformes</taxon>
        <taxon>Astigmata</taxon>
        <taxon>Psoroptidia</taxon>
        <taxon>Sarcoptoidea</taxon>
        <taxon>Sarcoptidae</taxon>
        <taxon>Sarcoptinae</taxon>
        <taxon>Sarcoptes</taxon>
    </lineage>
</organism>
<dbReference type="OrthoDB" id="435593at2759"/>
<proteinExistence type="predicted"/>
<evidence type="ECO:0000313" key="1">
    <source>
        <dbReference type="EMBL" id="KPM07618.1"/>
    </source>
</evidence>
<evidence type="ECO:0000313" key="2">
    <source>
        <dbReference type="Proteomes" id="UP000616769"/>
    </source>
</evidence>
<dbReference type="AlphaFoldDB" id="A0A132A9I2"/>
<sequence length="166" mass="19240">MVDDYFNLCTRVLNKLTPRFMANTETLNGILNLVVKSLIVPDKEVHESVNKFVQEFLSTQNPIEIDLINSIFGRTLFATMIDSIVFNLPAYFIPDTVTSLWKFKINHPERFTEYLQFTTNILNSSIELKGYAVKEDDLKTFYERINSAMNPKAMASELRYIQRLVS</sequence>
<comment type="caution">
    <text evidence="1">The sequence shown here is derived from an EMBL/GenBank/DDBJ whole genome shotgun (WGS) entry which is preliminary data.</text>
</comment>
<dbReference type="Gene3D" id="1.25.10.10">
    <property type="entry name" value="Leucine-rich Repeat Variant"/>
    <property type="match status" value="1"/>
</dbReference>
<gene>
    <name evidence="1" type="ORF">QR98_0061170</name>
</gene>
<accession>A0A132A9I2</accession>
<dbReference type="InterPro" id="IPR011989">
    <property type="entry name" value="ARM-like"/>
</dbReference>
<dbReference type="Proteomes" id="UP000616769">
    <property type="component" value="Unassembled WGS sequence"/>
</dbReference>